<dbReference type="PROSITE" id="PS00108">
    <property type="entry name" value="PROTEIN_KINASE_ST"/>
    <property type="match status" value="1"/>
</dbReference>
<dbReference type="SUPFAM" id="SSF56112">
    <property type="entry name" value="Protein kinase-like (PK-like)"/>
    <property type="match status" value="1"/>
</dbReference>
<keyword evidence="3" id="KW-0067">ATP-binding</keyword>
<evidence type="ECO:0000313" key="5">
    <source>
        <dbReference type="EMBL" id="RKP30835.1"/>
    </source>
</evidence>
<evidence type="ECO:0000259" key="4">
    <source>
        <dbReference type="PROSITE" id="PS50011"/>
    </source>
</evidence>
<dbReference type="InterPro" id="IPR008271">
    <property type="entry name" value="Ser/Thr_kinase_AS"/>
</dbReference>
<reference evidence="6" key="1">
    <citation type="journal article" date="2018" name="Nat. Microbiol.">
        <title>Leveraging single-cell genomics to expand the fungal tree of life.</title>
        <authorList>
            <person name="Ahrendt S.R."/>
            <person name="Quandt C.A."/>
            <person name="Ciobanu D."/>
            <person name="Clum A."/>
            <person name="Salamov A."/>
            <person name="Andreopoulos B."/>
            <person name="Cheng J.F."/>
            <person name="Woyke T."/>
            <person name="Pelin A."/>
            <person name="Henrissat B."/>
            <person name="Reynolds N.K."/>
            <person name="Benny G.L."/>
            <person name="Smith M.E."/>
            <person name="James T.Y."/>
            <person name="Grigoriev I.V."/>
        </authorList>
    </citation>
    <scope>NUCLEOTIDE SEQUENCE [LARGE SCALE GENOMIC DNA]</scope>
    <source>
        <strain evidence="6">Baker2002</strain>
    </source>
</reference>
<feature type="domain" description="Protein kinase" evidence="4">
    <location>
        <begin position="10"/>
        <end position="339"/>
    </location>
</feature>
<dbReference type="GO" id="GO:0007346">
    <property type="term" value="P:regulation of mitotic cell cycle"/>
    <property type="evidence" value="ECO:0007669"/>
    <property type="project" value="TreeGrafter"/>
</dbReference>
<dbReference type="SMART" id="SM00220">
    <property type="entry name" value="S_TKc"/>
    <property type="match status" value="1"/>
</dbReference>
<dbReference type="GO" id="GO:0005634">
    <property type="term" value="C:nucleus"/>
    <property type="evidence" value="ECO:0007669"/>
    <property type="project" value="TreeGrafter"/>
</dbReference>
<dbReference type="InterPro" id="IPR000719">
    <property type="entry name" value="Prot_kinase_dom"/>
</dbReference>
<gene>
    <name evidence="5" type="ORF">METBISCDRAFT_30626</name>
</gene>
<comment type="similarity">
    <text evidence="1">Belongs to the protein kinase superfamily. CMGC Ser/Thr protein kinase family. CDC2/CDKX subfamily.</text>
</comment>
<dbReference type="EMBL" id="ML004451">
    <property type="protein sequence ID" value="RKP30835.1"/>
    <property type="molecule type" value="Genomic_DNA"/>
</dbReference>
<dbReference type="PANTHER" id="PTHR24056">
    <property type="entry name" value="CELL DIVISION PROTEIN KINASE"/>
    <property type="match status" value="1"/>
</dbReference>
<dbReference type="AlphaFoldDB" id="A0A4P9ZD49"/>
<proteinExistence type="inferred from homology"/>
<evidence type="ECO:0000256" key="2">
    <source>
        <dbReference type="ARBA" id="ARBA00022741"/>
    </source>
</evidence>
<accession>A0A4P9ZD49</accession>
<dbReference type="InterPro" id="IPR011009">
    <property type="entry name" value="Kinase-like_dom_sf"/>
</dbReference>
<dbReference type="Gene3D" id="1.10.510.10">
    <property type="entry name" value="Transferase(Phosphotransferase) domain 1"/>
    <property type="match status" value="1"/>
</dbReference>
<dbReference type="Pfam" id="PF00069">
    <property type="entry name" value="Pkinase"/>
    <property type="match status" value="1"/>
</dbReference>
<dbReference type="Proteomes" id="UP000268321">
    <property type="component" value="Unassembled WGS sequence"/>
</dbReference>
<dbReference type="GO" id="GO:0004674">
    <property type="term" value="F:protein serine/threonine kinase activity"/>
    <property type="evidence" value="ECO:0007669"/>
    <property type="project" value="TreeGrafter"/>
</dbReference>
<dbReference type="Gene3D" id="3.30.200.20">
    <property type="entry name" value="Phosphorylase Kinase, domain 1"/>
    <property type="match status" value="1"/>
</dbReference>
<sequence>MTSSSKSRLYTERERVYSGPFCDIYRSRAPSGDAVALKVVDLDFLYKPHNFLCEIRLLLRLSHPHIVSFIESFSQGDDHCMVMAYYEVDLKTVLDHYSEKRLRFNLQDPAKHSVVAFNTLPVDCINPMVWALVLALKHIHASGIIHRDIKPANIMFPSLHRLDCPVIGDFGISYDVASPPPDEPLDKKYTDVSTGYFKAPELCFGVTDYGTEIDLWSLGIVISTLFSKDGNPANYVPPAEDEFDAGRELYDFVLILGIFSAFGTPDVSDKNSDLYWEKLGDSKYHFVNFQYTSLPRKRTDLLLPRCTDDAMRALFELLTRYDNRRLLEPPAGLASCADK</sequence>
<evidence type="ECO:0000256" key="3">
    <source>
        <dbReference type="ARBA" id="ARBA00022840"/>
    </source>
</evidence>
<dbReference type="GO" id="GO:0005524">
    <property type="term" value="F:ATP binding"/>
    <property type="evidence" value="ECO:0007669"/>
    <property type="project" value="UniProtKB-KW"/>
</dbReference>
<dbReference type="PANTHER" id="PTHR24056:SF508">
    <property type="entry name" value="CYCLIN-DEPENDENT KINASE 10"/>
    <property type="match status" value="1"/>
</dbReference>
<dbReference type="PROSITE" id="PS50011">
    <property type="entry name" value="PROTEIN_KINASE_DOM"/>
    <property type="match status" value="1"/>
</dbReference>
<organism evidence="5 6">
    <name type="scientific">Metschnikowia bicuspidata</name>
    <dbReference type="NCBI Taxonomy" id="27322"/>
    <lineage>
        <taxon>Eukaryota</taxon>
        <taxon>Fungi</taxon>
        <taxon>Dikarya</taxon>
        <taxon>Ascomycota</taxon>
        <taxon>Saccharomycotina</taxon>
        <taxon>Pichiomycetes</taxon>
        <taxon>Metschnikowiaceae</taxon>
        <taxon>Metschnikowia</taxon>
    </lineage>
</organism>
<dbReference type="InterPro" id="IPR050108">
    <property type="entry name" value="CDK"/>
</dbReference>
<evidence type="ECO:0000256" key="1">
    <source>
        <dbReference type="ARBA" id="ARBA00006485"/>
    </source>
</evidence>
<protein>
    <submittedName>
        <fullName evidence="5">Kinase-like protein</fullName>
    </submittedName>
</protein>
<keyword evidence="2" id="KW-0547">Nucleotide-binding</keyword>
<keyword evidence="6" id="KW-1185">Reference proteome</keyword>
<keyword evidence="5" id="KW-0418">Kinase</keyword>
<keyword evidence="5" id="KW-0808">Transferase</keyword>
<dbReference type="CDD" id="cd00180">
    <property type="entry name" value="PKc"/>
    <property type="match status" value="1"/>
</dbReference>
<evidence type="ECO:0000313" key="6">
    <source>
        <dbReference type="Proteomes" id="UP000268321"/>
    </source>
</evidence>
<name>A0A4P9ZD49_9ASCO</name>
<dbReference type="OrthoDB" id="413582at2759"/>